<feature type="domain" description="Prophage endopeptidase tail N-terminal" evidence="3">
    <location>
        <begin position="16"/>
        <end position="99"/>
    </location>
</feature>
<feature type="region of interest" description="Disordered" evidence="1">
    <location>
        <begin position="284"/>
        <end position="303"/>
    </location>
</feature>
<dbReference type="InterPro" id="IPR010572">
    <property type="entry name" value="Tail_dom"/>
</dbReference>
<comment type="caution">
    <text evidence="4">The sequence shown here is derived from an EMBL/GenBank/DDBJ whole genome shotgun (WGS) entry which is preliminary data.</text>
</comment>
<dbReference type="Gene3D" id="3.55.50.40">
    <property type="match status" value="1"/>
</dbReference>
<name>A0ABQ4N6D4_9BACL</name>
<evidence type="ECO:0000313" key="5">
    <source>
        <dbReference type="Proteomes" id="UP000680304"/>
    </source>
</evidence>
<organism evidence="4 5">
    <name type="scientific">Paenibacillus cisolokensis</name>
    <dbReference type="NCBI Taxonomy" id="1658519"/>
    <lineage>
        <taxon>Bacteria</taxon>
        <taxon>Bacillati</taxon>
        <taxon>Bacillota</taxon>
        <taxon>Bacilli</taxon>
        <taxon>Bacillales</taxon>
        <taxon>Paenibacillaceae</taxon>
        <taxon>Paenibacillus</taxon>
    </lineage>
</organism>
<reference evidence="4 5" key="1">
    <citation type="submission" date="2021-04" db="EMBL/GenBank/DDBJ databases">
        <title>Draft genome sequence of Paenibacillus cisolokensis, LC2-13A.</title>
        <authorList>
            <person name="Uke A."/>
            <person name="Chhe C."/>
            <person name="Baramee S."/>
            <person name="Kosugi A."/>
        </authorList>
    </citation>
    <scope>NUCLEOTIDE SEQUENCE [LARGE SCALE GENOMIC DNA]</scope>
    <source>
        <strain evidence="4 5">LC2-13A</strain>
    </source>
</reference>
<dbReference type="RefSeq" id="WP_280515303.1">
    <property type="nucleotide sequence ID" value="NZ_BOVJ01000068.1"/>
</dbReference>
<gene>
    <name evidence="4" type="ORF">PACILC2_22950</name>
</gene>
<evidence type="ECO:0008006" key="6">
    <source>
        <dbReference type="Google" id="ProtNLM"/>
    </source>
</evidence>
<accession>A0ABQ4N6D4</accession>
<feature type="compositionally biased region" description="Basic residues" evidence="1">
    <location>
        <begin position="287"/>
        <end position="296"/>
    </location>
</feature>
<dbReference type="EMBL" id="BOVJ01000068">
    <property type="protein sequence ID" value="GIQ63727.1"/>
    <property type="molecule type" value="Genomic_DNA"/>
</dbReference>
<dbReference type="NCBIfam" id="TIGR01665">
    <property type="entry name" value="put_anti_recept"/>
    <property type="match status" value="1"/>
</dbReference>
<evidence type="ECO:0000259" key="3">
    <source>
        <dbReference type="Pfam" id="PF18994"/>
    </source>
</evidence>
<keyword evidence="5" id="KW-1185">Reference proteome</keyword>
<dbReference type="Pfam" id="PF18994">
    <property type="entry name" value="Prophage_tailD1"/>
    <property type="match status" value="1"/>
</dbReference>
<evidence type="ECO:0000259" key="2">
    <source>
        <dbReference type="Pfam" id="PF06605"/>
    </source>
</evidence>
<sequence>MANKFASRLEIWTGGQRLGILRDAKEVRVNETLNGQYYVTFAYPRLPDDHERYAALYEDNEVRFPVDMSDRVAGQIFVIKRVEEIRRGRSVYKVVEAHHVAFQLAHYFLDEYVDFAAAKTPEFLLAKLGNNTPFTFYVEGSFAPKDVFEWGEARKIDLLNAAVELYNAELSYDNYAITFTTRAGGNYGAEVRYGKNLPGLQRTSHSMERVTRLYGYGKNGLTIEGYAGHTKNISIRNISTRRTHTKAERIFPKRVRRLNCSPKCSVISRPSSYRNCRTKSISYNSKRSTRRSRRRVYGALAIR</sequence>
<feature type="domain" description="Tail spike" evidence="2">
    <location>
        <begin position="122"/>
        <end position="230"/>
    </location>
</feature>
<dbReference type="Pfam" id="PF06605">
    <property type="entry name" value="Prophage_tail"/>
    <property type="match status" value="1"/>
</dbReference>
<evidence type="ECO:0000313" key="4">
    <source>
        <dbReference type="EMBL" id="GIQ63727.1"/>
    </source>
</evidence>
<dbReference type="InterPro" id="IPR044051">
    <property type="entry name" value="Prophage_tail_N"/>
</dbReference>
<dbReference type="Proteomes" id="UP000680304">
    <property type="component" value="Unassembled WGS sequence"/>
</dbReference>
<evidence type="ECO:0000256" key="1">
    <source>
        <dbReference type="SAM" id="MobiDB-lite"/>
    </source>
</evidence>
<proteinExistence type="predicted"/>
<protein>
    <recommendedName>
        <fullName evidence="6">Prophage tail endopeptidase domain-containing protein</fullName>
    </recommendedName>
</protein>
<dbReference type="InterPro" id="IPR007119">
    <property type="entry name" value="Phage_tail_spike_N"/>
</dbReference>